<gene>
    <name evidence="2" type="ORF">EYC84_005883</name>
</gene>
<feature type="transmembrane region" description="Helical" evidence="1">
    <location>
        <begin position="302"/>
        <end position="320"/>
    </location>
</feature>
<dbReference type="AlphaFoldDB" id="A0A5M9K0J5"/>
<dbReference type="EMBL" id="VICG01000003">
    <property type="protein sequence ID" value="KAA8574407.1"/>
    <property type="molecule type" value="Genomic_DNA"/>
</dbReference>
<dbReference type="Proteomes" id="UP000322873">
    <property type="component" value="Unassembled WGS sequence"/>
</dbReference>
<sequence>MESWSSQRKKKTPISLSVNIQRAVHGMGSHASRNNSGPAELKKRIDDSTADALQIWPWLGYVRPLCYAAVQYGVRLAAANPRSKGDVCTREDYWMDGDRERKEIIMRTWRSRDNRKGRHAITLPPSAAAPSNPQYPTSTSTYHAILAGLLRMITRFPYYDISYLIAMIFTLGSIIWNLVGKSGERRSDEEEAKRAPATTSSTHTWQWCPSLASLSTHYVHSLGFLACSAQLFGASIFWISGFTALPPIYTHFTSTRAANSAYWLPQVVGGTGFIVSGLLFMLETQSAWYRPAWRTLGWHIGAWNLVGGIGFTLCGALGFAAQNSGAVYQGSLATFWGSWCFLVGSVVQWYESLEKFPVEVDGRVVGN</sequence>
<feature type="transmembrane region" description="Helical" evidence="1">
    <location>
        <begin position="222"/>
        <end position="249"/>
    </location>
</feature>
<evidence type="ECO:0000256" key="1">
    <source>
        <dbReference type="SAM" id="Phobius"/>
    </source>
</evidence>
<organism evidence="2 3">
    <name type="scientific">Monilinia fructicola</name>
    <name type="common">Brown rot fungus</name>
    <name type="synonym">Ciboria fructicola</name>
    <dbReference type="NCBI Taxonomy" id="38448"/>
    <lineage>
        <taxon>Eukaryota</taxon>
        <taxon>Fungi</taxon>
        <taxon>Dikarya</taxon>
        <taxon>Ascomycota</taxon>
        <taxon>Pezizomycotina</taxon>
        <taxon>Leotiomycetes</taxon>
        <taxon>Helotiales</taxon>
        <taxon>Sclerotiniaceae</taxon>
        <taxon>Monilinia</taxon>
    </lineage>
</organism>
<evidence type="ECO:0000313" key="2">
    <source>
        <dbReference type="EMBL" id="KAA8574407.1"/>
    </source>
</evidence>
<feature type="transmembrane region" description="Helical" evidence="1">
    <location>
        <begin position="261"/>
        <end position="282"/>
    </location>
</feature>
<feature type="transmembrane region" description="Helical" evidence="1">
    <location>
        <begin position="161"/>
        <end position="179"/>
    </location>
</feature>
<proteinExistence type="predicted"/>
<dbReference type="VEuPathDB" id="FungiDB:MFRU_015g01200"/>
<protein>
    <recommendedName>
        <fullName evidence="4">Integral membrane protein</fullName>
    </recommendedName>
</protein>
<reference evidence="2 3" key="1">
    <citation type="submission" date="2019-06" db="EMBL/GenBank/DDBJ databases">
        <title>Genome Sequence of the Brown Rot Fungal Pathogen Monilinia fructicola.</title>
        <authorList>
            <person name="De Miccolis Angelini R.M."/>
            <person name="Landi L."/>
            <person name="Abate D."/>
            <person name="Pollastro S."/>
            <person name="Romanazzi G."/>
            <person name="Faretra F."/>
        </authorList>
    </citation>
    <scope>NUCLEOTIDE SEQUENCE [LARGE SCALE GENOMIC DNA]</scope>
    <source>
        <strain evidence="2 3">Mfrc123</strain>
    </source>
</reference>
<accession>A0A5M9K0J5</accession>
<keyword evidence="1" id="KW-0812">Transmembrane</keyword>
<evidence type="ECO:0000313" key="3">
    <source>
        <dbReference type="Proteomes" id="UP000322873"/>
    </source>
</evidence>
<feature type="transmembrane region" description="Helical" evidence="1">
    <location>
        <begin position="332"/>
        <end position="350"/>
    </location>
</feature>
<evidence type="ECO:0008006" key="4">
    <source>
        <dbReference type="Google" id="ProtNLM"/>
    </source>
</evidence>
<keyword evidence="1" id="KW-1133">Transmembrane helix</keyword>
<comment type="caution">
    <text evidence="2">The sequence shown here is derived from an EMBL/GenBank/DDBJ whole genome shotgun (WGS) entry which is preliminary data.</text>
</comment>
<name>A0A5M9K0J5_MONFR</name>
<keyword evidence="1" id="KW-0472">Membrane</keyword>
<keyword evidence="3" id="KW-1185">Reference proteome</keyword>